<dbReference type="InterPro" id="IPR035513">
    <property type="entry name" value="Invertase/methylesterase_inhib"/>
</dbReference>
<reference evidence="6 7" key="1">
    <citation type="journal article" date="2012" name="Nat. Biotechnol.">
        <title>Draft genome sequence of pigeonpea (Cajanus cajan), an orphan legume crop of resource-poor farmers.</title>
        <authorList>
            <person name="Varshney R.K."/>
            <person name="Chen W."/>
            <person name="Li Y."/>
            <person name="Bharti A.K."/>
            <person name="Saxena R.K."/>
            <person name="Schlueter J.A."/>
            <person name="Donoghue M.T."/>
            <person name="Azam S."/>
            <person name="Fan G."/>
            <person name="Whaley A.M."/>
            <person name="Farmer A.D."/>
            <person name="Sheridan J."/>
            <person name="Iwata A."/>
            <person name="Tuteja R."/>
            <person name="Penmetsa R.V."/>
            <person name="Wu W."/>
            <person name="Upadhyaya H.D."/>
            <person name="Yang S.P."/>
            <person name="Shah T."/>
            <person name="Saxena K.B."/>
            <person name="Michael T."/>
            <person name="McCombie W.R."/>
            <person name="Yang B."/>
            <person name="Zhang G."/>
            <person name="Yang H."/>
            <person name="Wang J."/>
            <person name="Spillane C."/>
            <person name="Cook D.R."/>
            <person name="May G.D."/>
            <person name="Xu X."/>
            <person name="Jackson S.A."/>
        </authorList>
    </citation>
    <scope>NUCLEOTIDE SEQUENCE [LARGE SCALE GENOMIC DNA]</scope>
    <source>
        <strain evidence="7">cv. Asha</strain>
    </source>
</reference>
<evidence type="ECO:0000256" key="1">
    <source>
        <dbReference type="ARBA" id="ARBA00022729"/>
    </source>
</evidence>
<feature type="signal peptide" evidence="4">
    <location>
        <begin position="1"/>
        <end position="21"/>
    </location>
</feature>
<dbReference type="OMA" id="YTINVAH"/>
<feature type="domain" description="Pectinesterase inhibitor" evidence="5">
    <location>
        <begin position="22"/>
        <end position="169"/>
    </location>
</feature>
<dbReference type="InterPro" id="IPR052421">
    <property type="entry name" value="PCW_Enzyme_Inhibitor"/>
</dbReference>
<name>A0A151SML3_CAJCA</name>
<proteinExistence type="inferred from homology"/>
<dbReference type="SMART" id="SM00856">
    <property type="entry name" value="PMEI"/>
    <property type="match status" value="1"/>
</dbReference>
<dbReference type="Proteomes" id="UP000075243">
    <property type="component" value="Chromosome 11"/>
</dbReference>
<evidence type="ECO:0000313" key="6">
    <source>
        <dbReference type="EMBL" id="KYP56013.1"/>
    </source>
</evidence>
<dbReference type="Gene3D" id="1.20.140.40">
    <property type="entry name" value="Invertase/pectin methylesterase inhibitor family protein"/>
    <property type="match status" value="1"/>
</dbReference>
<dbReference type="SUPFAM" id="SSF101148">
    <property type="entry name" value="Plant invertase/pectin methylesterase inhibitor"/>
    <property type="match status" value="1"/>
</dbReference>
<organism evidence="6 7">
    <name type="scientific">Cajanus cajan</name>
    <name type="common">Pigeon pea</name>
    <name type="synonym">Cajanus indicus</name>
    <dbReference type="NCBI Taxonomy" id="3821"/>
    <lineage>
        <taxon>Eukaryota</taxon>
        <taxon>Viridiplantae</taxon>
        <taxon>Streptophyta</taxon>
        <taxon>Embryophyta</taxon>
        <taxon>Tracheophyta</taxon>
        <taxon>Spermatophyta</taxon>
        <taxon>Magnoliopsida</taxon>
        <taxon>eudicotyledons</taxon>
        <taxon>Gunneridae</taxon>
        <taxon>Pentapetalae</taxon>
        <taxon>rosids</taxon>
        <taxon>fabids</taxon>
        <taxon>Fabales</taxon>
        <taxon>Fabaceae</taxon>
        <taxon>Papilionoideae</taxon>
        <taxon>50 kb inversion clade</taxon>
        <taxon>NPAAA clade</taxon>
        <taxon>indigoferoid/millettioid clade</taxon>
        <taxon>Phaseoleae</taxon>
        <taxon>Cajanus</taxon>
    </lineage>
</organism>
<dbReference type="InterPro" id="IPR034086">
    <property type="entry name" value="PMEI_plant"/>
</dbReference>
<keyword evidence="2" id="KW-1015">Disulfide bond</keyword>
<dbReference type="Pfam" id="PF04043">
    <property type="entry name" value="PMEI"/>
    <property type="match status" value="1"/>
</dbReference>
<keyword evidence="1 4" id="KW-0732">Signal</keyword>
<dbReference type="PANTHER" id="PTHR36710">
    <property type="entry name" value="PECTINESTERASE INHIBITOR-LIKE"/>
    <property type="match status" value="1"/>
</dbReference>
<gene>
    <name evidence="6" type="ORF">KK1_002240</name>
</gene>
<evidence type="ECO:0000256" key="3">
    <source>
        <dbReference type="ARBA" id="ARBA00038471"/>
    </source>
</evidence>
<dbReference type="GO" id="GO:0046910">
    <property type="term" value="F:pectinesterase inhibitor activity"/>
    <property type="evidence" value="ECO:0007669"/>
    <property type="project" value="InterPro"/>
</dbReference>
<dbReference type="CDD" id="cd15797">
    <property type="entry name" value="PMEI"/>
    <property type="match status" value="1"/>
</dbReference>
<evidence type="ECO:0000259" key="5">
    <source>
        <dbReference type="SMART" id="SM00856"/>
    </source>
</evidence>
<keyword evidence="7" id="KW-1185">Reference proteome</keyword>
<feature type="chain" id="PRO_5007588602" evidence="4">
    <location>
        <begin position="22"/>
        <end position="175"/>
    </location>
</feature>
<dbReference type="Gramene" id="C.cajan_02188.t">
    <property type="protein sequence ID" value="C.cajan_02188.t.cds1"/>
    <property type="gene ID" value="C.cajan_02188"/>
</dbReference>
<protein>
    <submittedName>
        <fullName evidence="6">Pectinesterase inhibitor 1</fullName>
    </submittedName>
</protein>
<dbReference type="FunFam" id="1.20.140.40:FF:000008">
    <property type="entry name" value="Invertase/pectin methylesterase inhibitor family protein"/>
    <property type="match status" value="1"/>
</dbReference>
<accession>A0A151SML3</accession>
<evidence type="ECO:0000256" key="2">
    <source>
        <dbReference type="ARBA" id="ARBA00023157"/>
    </source>
</evidence>
<dbReference type="AlphaFoldDB" id="A0A151SML3"/>
<comment type="similarity">
    <text evidence="3">Belongs to the PMEI family.</text>
</comment>
<evidence type="ECO:0000256" key="4">
    <source>
        <dbReference type="SAM" id="SignalP"/>
    </source>
</evidence>
<evidence type="ECO:0000313" key="7">
    <source>
        <dbReference type="Proteomes" id="UP000075243"/>
    </source>
</evidence>
<dbReference type="PANTHER" id="PTHR36710:SF20">
    <property type="entry name" value="PECTINESTERASE INHIBITOR DOMAIN PROTEIN"/>
    <property type="match status" value="1"/>
</dbReference>
<dbReference type="EMBL" id="CM003613">
    <property type="protein sequence ID" value="KYP56013.1"/>
    <property type="molecule type" value="Genomic_DNA"/>
</dbReference>
<sequence>MAYNFSPFVLVFFLFTTSSYAISPGEINAICKQTRNPSFCVTLLNSKPSANFVTLAQYTINVAHDKVIDTINLINSLIKSADNSETKDHYTLCLVHFSFEGALGQVLYTQEMLKKGDYEGVNVGASGILTNVDDCILGDSPSDPRFPDPSMLPKYADVVDSIADIILSISRYLVH</sequence>
<dbReference type="NCBIfam" id="TIGR01614">
    <property type="entry name" value="PME_inhib"/>
    <property type="match status" value="1"/>
</dbReference>
<dbReference type="InterPro" id="IPR006501">
    <property type="entry name" value="Pectinesterase_inhib_dom"/>
</dbReference>